<feature type="region of interest" description="Disordered" evidence="1">
    <location>
        <begin position="61"/>
        <end position="81"/>
    </location>
</feature>
<feature type="compositionally biased region" description="Basic and acidic residues" evidence="1">
    <location>
        <begin position="1"/>
        <end position="17"/>
    </location>
</feature>
<accession>A0AAD8XCM2</accession>
<feature type="region of interest" description="Disordered" evidence="1">
    <location>
        <begin position="1"/>
        <end position="42"/>
    </location>
</feature>
<evidence type="ECO:0000313" key="2">
    <source>
        <dbReference type="EMBL" id="KAK1722337.1"/>
    </source>
</evidence>
<dbReference type="AlphaFoldDB" id="A0AAD8XCM2"/>
<gene>
    <name evidence="2" type="ORF">BDZ83DRAFT_732710</name>
</gene>
<evidence type="ECO:0000313" key="3">
    <source>
        <dbReference type="Proteomes" id="UP001244207"/>
    </source>
</evidence>
<comment type="caution">
    <text evidence="2">The sequence shown here is derived from an EMBL/GenBank/DDBJ whole genome shotgun (WGS) entry which is preliminary data.</text>
</comment>
<evidence type="ECO:0000256" key="1">
    <source>
        <dbReference type="SAM" id="MobiDB-lite"/>
    </source>
</evidence>
<organism evidence="2 3">
    <name type="scientific">Glomerella acutata</name>
    <name type="common">Colletotrichum acutatum</name>
    <dbReference type="NCBI Taxonomy" id="27357"/>
    <lineage>
        <taxon>Eukaryota</taxon>
        <taxon>Fungi</taxon>
        <taxon>Dikarya</taxon>
        <taxon>Ascomycota</taxon>
        <taxon>Pezizomycotina</taxon>
        <taxon>Sordariomycetes</taxon>
        <taxon>Hypocreomycetidae</taxon>
        <taxon>Glomerellales</taxon>
        <taxon>Glomerellaceae</taxon>
        <taxon>Colletotrichum</taxon>
        <taxon>Colletotrichum acutatum species complex</taxon>
    </lineage>
</organism>
<protein>
    <submittedName>
        <fullName evidence="2">Uncharacterized protein</fullName>
    </submittedName>
</protein>
<proteinExistence type="predicted"/>
<dbReference type="RefSeq" id="XP_060362392.1">
    <property type="nucleotide sequence ID" value="XM_060512900.1"/>
</dbReference>
<keyword evidence="3" id="KW-1185">Reference proteome</keyword>
<name>A0AAD8XCM2_GLOAC</name>
<dbReference type="EMBL" id="JAHMHS010000081">
    <property type="protein sequence ID" value="KAK1722337.1"/>
    <property type="molecule type" value="Genomic_DNA"/>
</dbReference>
<dbReference type="GeneID" id="85396798"/>
<sequence length="149" mass="16322">MGGKEGKEGRKAQRDDNSCSPKRKWAGPGCEKGGRGRSLRRMDNGDFCTSYGMLLQIDSGSGRMSGKVGPRHLTPSNASRPGLISRLETRHSTLDTRARSGAWKLGQTFARQWLMAAMLQHPSPSKRDMGIVRTDYCVAYPGPNVKGKI</sequence>
<reference evidence="2" key="1">
    <citation type="submission" date="2021-12" db="EMBL/GenBank/DDBJ databases">
        <title>Comparative genomics, transcriptomics and evolutionary studies reveal genomic signatures of adaptation to plant cell wall in hemibiotrophic fungi.</title>
        <authorList>
            <consortium name="DOE Joint Genome Institute"/>
            <person name="Baroncelli R."/>
            <person name="Diaz J.F."/>
            <person name="Benocci T."/>
            <person name="Peng M."/>
            <person name="Battaglia E."/>
            <person name="Haridas S."/>
            <person name="Andreopoulos W."/>
            <person name="Labutti K."/>
            <person name="Pangilinan J."/>
            <person name="Floch G.L."/>
            <person name="Makela M.R."/>
            <person name="Henrissat B."/>
            <person name="Grigoriev I.V."/>
            <person name="Crouch J.A."/>
            <person name="De Vries R.P."/>
            <person name="Sukno S.A."/>
            <person name="Thon M.R."/>
        </authorList>
    </citation>
    <scope>NUCLEOTIDE SEQUENCE</scope>
    <source>
        <strain evidence="2">CBS 112980</strain>
    </source>
</reference>
<dbReference type="Proteomes" id="UP001244207">
    <property type="component" value="Unassembled WGS sequence"/>
</dbReference>